<proteinExistence type="predicted"/>
<protein>
    <submittedName>
        <fullName evidence="2">Uncharacterized protein</fullName>
    </submittedName>
</protein>
<feature type="signal peptide" evidence="1">
    <location>
        <begin position="1"/>
        <end position="20"/>
    </location>
</feature>
<name>A0A4Y9ZNN1_9AGAM</name>
<comment type="caution">
    <text evidence="2">The sequence shown here is derived from an EMBL/GenBank/DDBJ whole genome shotgun (WGS) entry which is preliminary data.</text>
</comment>
<dbReference type="AlphaFoldDB" id="A0A4Y9ZNN1"/>
<keyword evidence="1" id="KW-0732">Signal</keyword>
<dbReference type="EMBL" id="SFCI01001220">
    <property type="protein sequence ID" value="TFY76392.1"/>
    <property type="molecule type" value="Genomic_DNA"/>
</dbReference>
<reference evidence="2 3" key="1">
    <citation type="submission" date="2019-02" db="EMBL/GenBank/DDBJ databases">
        <title>Genome sequencing of the rare red list fungi Hericium alpestre (H. flagellum).</title>
        <authorList>
            <person name="Buettner E."/>
            <person name="Kellner H."/>
        </authorList>
    </citation>
    <scope>NUCLEOTIDE SEQUENCE [LARGE SCALE GENOMIC DNA]</scope>
    <source>
        <strain evidence="2 3">DSM 108284</strain>
    </source>
</reference>
<organism evidence="2 3">
    <name type="scientific">Hericium alpestre</name>
    <dbReference type="NCBI Taxonomy" id="135208"/>
    <lineage>
        <taxon>Eukaryota</taxon>
        <taxon>Fungi</taxon>
        <taxon>Dikarya</taxon>
        <taxon>Basidiomycota</taxon>
        <taxon>Agaricomycotina</taxon>
        <taxon>Agaricomycetes</taxon>
        <taxon>Russulales</taxon>
        <taxon>Hericiaceae</taxon>
        <taxon>Hericium</taxon>
    </lineage>
</organism>
<evidence type="ECO:0000313" key="3">
    <source>
        <dbReference type="Proteomes" id="UP000298061"/>
    </source>
</evidence>
<evidence type="ECO:0000313" key="2">
    <source>
        <dbReference type="EMBL" id="TFY76392.1"/>
    </source>
</evidence>
<gene>
    <name evidence="2" type="ORF">EWM64_g7620</name>
</gene>
<feature type="chain" id="PRO_5021397241" evidence="1">
    <location>
        <begin position="21"/>
        <end position="62"/>
    </location>
</feature>
<dbReference type="Proteomes" id="UP000298061">
    <property type="component" value="Unassembled WGS sequence"/>
</dbReference>
<evidence type="ECO:0000256" key="1">
    <source>
        <dbReference type="SAM" id="SignalP"/>
    </source>
</evidence>
<keyword evidence="3" id="KW-1185">Reference proteome</keyword>
<sequence>MFTRVFLVFICLMMAMNVLAAPVRGLKQAQIKRGVDHAKRQDANWPSYVRRAPTPTQAWYVV</sequence>
<accession>A0A4Y9ZNN1</accession>